<protein>
    <recommendedName>
        <fullName evidence="7">Xylanolytic transcriptional activator regulatory domain-containing protein</fullName>
    </recommendedName>
</protein>
<dbReference type="VEuPathDB" id="FungiDB:TRICI_004622"/>
<dbReference type="SMART" id="SM00906">
    <property type="entry name" value="Fungal_trans"/>
    <property type="match status" value="1"/>
</dbReference>
<dbReference type="GO" id="GO:0005634">
    <property type="term" value="C:nucleus"/>
    <property type="evidence" value="ECO:0007669"/>
    <property type="project" value="TreeGrafter"/>
</dbReference>
<gene>
    <name evidence="8" type="ORF">TRICI_004622</name>
</gene>
<dbReference type="EMBL" id="SWFS01000349">
    <property type="protein sequence ID" value="KAA8909118.1"/>
    <property type="molecule type" value="Genomic_DNA"/>
</dbReference>
<sequence>MDELIELYFDTFEYCYRILDYSVFKRKYESYMNSIESTEGSFLVQLLLVMTIAGPLHGDVGVRGQMDRRAHTWIHIAQTWLSGPVEKDRLSVAGIQVQCLLLLSRQVNRVGADLIWISVGSLVRMAIQVGLHQDPSQLGEMSLREREVRRRLWYSILELNVQGSLDSGVVPMVSEYDYNTQLPSDISDEHLDNVNEAEGVARTETNVFFQRLLAKSLPLRMRVTTHINSLNHDPTYEEVVALGNDLTTACREAADMVGQPFVNSFGACLCSHLLGRFALTLHFGYSIKAKTNPLYSHSQKVCLEAALDIISLLDDEVYRRALLTGGGIFRDIVTRGALQVFLALAPDRETGGSIFARKRNRDRQEPLIQDARRLVQYAKDRMWHGETNVKIYIFFSMMMAQAEASLDNLPIRDAATKALHESLTTGHEILKTLSADTSLIELAHPDLEPWSVQSIVSSVDDDFDFLDEVNFDLPQNFFN</sequence>
<evidence type="ECO:0000256" key="6">
    <source>
        <dbReference type="ARBA" id="ARBA00023242"/>
    </source>
</evidence>
<proteinExistence type="predicted"/>
<evidence type="ECO:0000313" key="9">
    <source>
        <dbReference type="Proteomes" id="UP000761534"/>
    </source>
</evidence>
<dbReference type="OrthoDB" id="4159781at2759"/>
<organism evidence="8 9">
    <name type="scientific">Trichomonascus ciferrii</name>
    <dbReference type="NCBI Taxonomy" id="44093"/>
    <lineage>
        <taxon>Eukaryota</taxon>
        <taxon>Fungi</taxon>
        <taxon>Dikarya</taxon>
        <taxon>Ascomycota</taxon>
        <taxon>Saccharomycotina</taxon>
        <taxon>Dipodascomycetes</taxon>
        <taxon>Dipodascales</taxon>
        <taxon>Trichomonascaceae</taxon>
        <taxon>Trichomonascus</taxon>
        <taxon>Trichomonascus ciferrii complex</taxon>
    </lineage>
</organism>
<dbReference type="PANTHER" id="PTHR31944">
    <property type="entry name" value="HEME-RESPONSIVE ZINC FINGER TRANSCRIPTION FACTOR HAP1"/>
    <property type="match status" value="1"/>
</dbReference>
<keyword evidence="4" id="KW-0238">DNA-binding</keyword>
<evidence type="ECO:0000256" key="4">
    <source>
        <dbReference type="ARBA" id="ARBA00023125"/>
    </source>
</evidence>
<dbReference type="InterPro" id="IPR007219">
    <property type="entry name" value="XnlR_reg_dom"/>
</dbReference>
<dbReference type="Proteomes" id="UP000761534">
    <property type="component" value="Unassembled WGS sequence"/>
</dbReference>
<name>A0A642V1V3_9ASCO</name>
<keyword evidence="9" id="KW-1185">Reference proteome</keyword>
<keyword evidence="2" id="KW-0862">Zinc</keyword>
<accession>A0A642V1V3</accession>
<evidence type="ECO:0000256" key="1">
    <source>
        <dbReference type="ARBA" id="ARBA00022723"/>
    </source>
</evidence>
<comment type="caution">
    <text evidence="8">The sequence shown here is derived from an EMBL/GenBank/DDBJ whole genome shotgun (WGS) entry which is preliminary data.</text>
</comment>
<dbReference type="GO" id="GO:0000978">
    <property type="term" value="F:RNA polymerase II cis-regulatory region sequence-specific DNA binding"/>
    <property type="evidence" value="ECO:0007669"/>
    <property type="project" value="TreeGrafter"/>
</dbReference>
<dbReference type="Pfam" id="PF04082">
    <property type="entry name" value="Fungal_trans"/>
    <property type="match status" value="1"/>
</dbReference>
<feature type="domain" description="Xylanolytic transcriptional activator regulatory" evidence="7">
    <location>
        <begin position="115"/>
        <end position="189"/>
    </location>
</feature>
<dbReference type="CDD" id="cd12148">
    <property type="entry name" value="fungal_TF_MHR"/>
    <property type="match status" value="1"/>
</dbReference>
<reference evidence="8" key="1">
    <citation type="journal article" date="2019" name="G3 (Bethesda)">
        <title>Genome Assemblies of Two Rare Opportunistic Yeast Pathogens: Diutina rugosa (syn. Candida rugosa) and Trichomonascus ciferrii (syn. Candida ciferrii).</title>
        <authorList>
            <person name="Mixao V."/>
            <person name="Saus E."/>
            <person name="Hansen A.P."/>
            <person name="Lass-Florl C."/>
            <person name="Gabaldon T."/>
        </authorList>
    </citation>
    <scope>NUCLEOTIDE SEQUENCE</scope>
    <source>
        <strain evidence="8">CBS 4856</strain>
    </source>
</reference>
<dbReference type="GO" id="GO:0001228">
    <property type="term" value="F:DNA-binding transcription activator activity, RNA polymerase II-specific"/>
    <property type="evidence" value="ECO:0007669"/>
    <property type="project" value="TreeGrafter"/>
</dbReference>
<evidence type="ECO:0000256" key="3">
    <source>
        <dbReference type="ARBA" id="ARBA00023015"/>
    </source>
</evidence>
<keyword evidence="5" id="KW-0804">Transcription</keyword>
<dbReference type="GO" id="GO:0008270">
    <property type="term" value="F:zinc ion binding"/>
    <property type="evidence" value="ECO:0007669"/>
    <property type="project" value="InterPro"/>
</dbReference>
<keyword evidence="3" id="KW-0805">Transcription regulation</keyword>
<evidence type="ECO:0000256" key="5">
    <source>
        <dbReference type="ARBA" id="ARBA00023163"/>
    </source>
</evidence>
<evidence type="ECO:0000313" key="8">
    <source>
        <dbReference type="EMBL" id="KAA8909118.1"/>
    </source>
</evidence>
<dbReference type="AlphaFoldDB" id="A0A642V1V3"/>
<dbReference type="PANTHER" id="PTHR31944:SF129">
    <property type="entry name" value="ASPYRIDONES CLUSTER REGULATOR APDR-RELATED"/>
    <property type="match status" value="1"/>
</dbReference>
<dbReference type="GO" id="GO:0006351">
    <property type="term" value="P:DNA-templated transcription"/>
    <property type="evidence" value="ECO:0007669"/>
    <property type="project" value="InterPro"/>
</dbReference>
<keyword evidence="6" id="KW-0539">Nucleus</keyword>
<evidence type="ECO:0000256" key="2">
    <source>
        <dbReference type="ARBA" id="ARBA00022833"/>
    </source>
</evidence>
<evidence type="ECO:0000259" key="7">
    <source>
        <dbReference type="SMART" id="SM00906"/>
    </source>
</evidence>
<keyword evidence="1" id="KW-0479">Metal-binding</keyword>
<dbReference type="InterPro" id="IPR051430">
    <property type="entry name" value="Fungal_TF_Env_Response"/>
</dbReference>